<evidence type="ECO:0000313" key="1">
    <source>
        <dbReference type="EMBL" id="KAI0089566.1"/>
    </source>
</evidence>
<name>A0ACB8U5T1_9APHY</name>
<sequence length="168" mass="18616">MLPPIAEIAAIRTVIQIVSFADDLIRDLQSAPREWQMLRSQTKRLKIALAALSPAEPIKSASSDLLDSVQTEAEDCIKEMERFATAMQKSSRNGERQVHRIKWVLKKQHFRMLMSNLDRLERSLILLLLILLGQGQFPTVVPSAAITSGCSRAALSQHSSAATLIAPT</sequence>
<comment type="caution">
    <text evidence="1">The sequence shown here is derived from an EMBL/GenBank/DDBJ whole genome shotgun (WGS) entry which is preliminary data.</text>
</comment>
<organism evidence="1 2">
    <name type="scientific">Irpex rosettiformis</name>
    <dbReference type="NCBI Taxonomy" id="378272"/>
    <lineage>
        <taxon>Eukaryota</taxon>
        <taxon>Fungi</taxon>
        <taxon>Dikarya</taxon>
        <taxon>Basidiomycota</taxon>
        <taxon>Agaricomycotina</taxon>
        <taxon>Agaricomycetes</taxon>
        <taxon>Polyporales</taxon>
        <taxon>Irpicaceae</taxon>
        <taxon>Irpex</taxon>
    </lineage>
</organism>
<reference evidence="1" key="1">
    <citation type="journal article" date="2021" name="Environ. Microbiol.">
        <title>Gene family expansions and transcriptome signatures uncover fungal adaptations to wood decay.</title>
        <authorList>
            <person name="Hage H."/>
            <person name="Miyauchi S."/>
            <person name="Viragh M."/>
            <person name="Drula E."/>
            <person name="Min B."/>
            <person name="Chaduli D."/>
            <person name="Navarro D."/>
            <person name="Favel A."/>
            <person name="Norest M."/>
            <person name="Lesage-Meessen L."/>
            <person name="Balint B."/>
            <person name="Merenyi Z."/>
            <person name="de Eugenio L."/>
            <person name="Morin E."/>
            <person name="Martinez A.T."/>
            <person name="Baldrian P."/>
            <person name="Stursova M."/>
            <person name="Martinez M.J."/>
            <person name="Novotny C."/>
            <person name="Magnuson J.K."/>
            <person name="Spatafora J.W."/>
            <person name="Maurice S."/>
            <person name="Pangilinan J."/>
            <person name="Andreopoulos W."/>
            <person name="LaButti K."/>
            <person name="Hundley H."/>
            <person name="Na H."/>
            <person name="Kuo A."/>
            <person name="Barry K."/>
            <person name="Lipzen A."/>
            <person name="Henrissat B."/>
            <person name="Riley R."/>
            <person name="Ahrendt S."/>
            <person name="Nagy L.G."/>
            <person name="Grigoriev I.V."/>
            <person name="Martin F."/>
            <person name="Rosso M.N."/>
        </authorList>
    </citation>
    <scope>NUCLEOTIDE SEQUENCE</scope>
    <source>
        <strain evidence="1">CBS 384.51</strain>
    </source>
</reference>
<dbReference type="Proteomes" id="UP001055072">
    <property type="component" value="Unassembled WGS sequence"/>
</dbReference>
<dbReference type="EMBL" id="MU274910">
    <property type="protein sequence ID" value="KAI0089566.1"/>
    <property type="molecule type" value="Genomic_DNA"/>
</dbReference>
<proteinExistence type="predicted"/>
<keyword evidence="2" id="KW-1185">Reference proteome</keyword>
<accession>A0ACB8U5T1</accession>
<protein>
    <submittedName>
        <fullName evidence="1">Uncharacterized protein</fullName>
    </submittedName>
</protein>
<evidence type="ECO:0000313" key="2">
    <source>
        <dbReference type="Proteomes" id="UP001055072"/>
    </source>
</evidence>
<gene>
    <name evidence="1" type="ORF">BDY19DRAFT_993151</name>
</gene>